<gene>
    <name evidence="2" type="ORF">EMH_0089680</name>
</gene>
<dbReference type="GeneID" id="25383223"/>
<feature type="region of interest" description="Disordered" evidence="1">
    <location>
        <begin position="231"/>
        <end position="297"/>
    </location>
</feature>
<dbReference type="EMBL" id="HG685655">
    <property type="protein sequence ID" value="CDJ33776.1"/>
    <property type="molecule type" value="Genomic_DNA"/>
</dbReference>
<keyword evidence="3" id="KW-1185">Reference proteome</keyword>
<feature type="compositionally biased region" description="Basic and acidic residues" evidence="1">
    <location>
        <begin position="259"/>
        <end position="285"/>
    </location>
</feature>
<proteinExistence type="predicted"/>
<feature type="region of interest" description="Disordered" evidence="1">
    <location>
        <begin position="1"/>
        <end position="143"/>
    </location>
</feature>
<evidence type="ECO:0000256" key="1">
    <source>
        <dbReference type="SAM" id="MobiDB-lite"/>
    </source>
</evidence>
<feature type="compositionally biased region" description="Polar residues" evidence="1">
    <location>
        <begin position="50"/>
        <end position="109"/>
    </location>
</feature>
<dbReference type="OrthoDB" id="346866at2759"/>
<dbReference type="AlphaFoldDB" id="U6KAD6"/>
<dbReference type="RefSeq" id="XP_013356339.1">
    <property type="nucleotide sequence ID" value="XM_013500885.1"/>
</dbReference>
<evidence type="ECO:0000313" key="3">
    <source>
        <dbReference type="Proteomes" id="UP000030744"/>
    </source>
</evidence>
<reference evidence="2" key="2">
    <citation type="submission" date="2013-10" db="EMBL/GenBank/DDBJ databases">
        <authorList>
            <person name="Aslett M."/>
        </authorList>
    </citation>
    <scope>NUCLEOTIDE SEQUENCE [LARGE SCALE GENOMIC DNA]</scope>
    <source>
        <strain evidence="2">Houghton</strain>
    </source>
</reference>
<sequence length="443" mass="45872">MGANNSTCLPCKVAGGNVRRNKPLNGAHDQQVLSSEAQVLKKVSTAAEPQGTSGTASQSAIPQDSSANAASGSSVPLQKRSGSLQLQGSFPGQSQSEALQQSIEGQRLQQVEELQDKPTLQDGKIPENETDLGSKAKCSVGVPLSQPKDARTVVEQQLRDGSPRPQQHIHVPSHMLAAGADVVCIKHQGTQQALLSPHSCAVAHRVAAALRQAAGERAAAAAAAARAAEETEGTKAVPKQHAGQAKEACSFQTESSAAECREPTNGKETTADSSREKHAKPEQEAQRTLPPSSCFPQVSCFSSNDESASEITVMQQAEQYQGKTMGFPSPEQSLISAAKLVGEMFSGAAAAAVAMATSTSGQTARDSSERPAAKSGESCLVADQALRQATQTGSDKGGDLHEGAVVLLGAVDRAVDAITSDEFKKQASTVSAEVATSNMLADV</sequence>
<protein>
    <submittedName>
        <fullName evidence="2">Uncharacterized protein</fullName>
    </submittedName>
</protein>
<dbReference type="VEuPathDB" id="ToxoDB:EMH_0089680"/>
<accession>U6KAD6</accession>
<reference evidence="2" key="1">
    <citation type="submission" date="2013-10" db="EMBL/GenBank/DDBJ databases">
        <title>Genomic analysis of the causative agents of coccidiosis in chickens.</title>
        <authorList>
            <person name="Reid A.J."/>
            <person name="Blake D."/>
            <person name="Billington K."/>
            <person name="Browne H."/>
            <person name="Dunn M."/>
            <person name="Hung S."/>
            <person name="Kawahara F."/>
            <person name="Miranda-Saavedra D."/>
            <person name="Mourier T."/>
            <person name="Nagra H."/>
            <person name="Otto T.D."/>
            <person name="Rawlings N."/>
            <person name="Sanchez A."/>
            <person name="Sanders M."/>
            <person name="Subramaniam C."/>
            <person name="Tay Y."/>
            <person name="Dear P."/>
            <person name="Doerig C."/>
            <person name="Gruber A."/>
            <person name="Parkinson J."/>
            <person name="Shirley M."/>
            <person name="Wan K.L."/>
            <person name="Berriman M."/>
            <person name="Tomley F."/>
            <person name="Pain A."/>
        </authorList>
    </citation>
    <scope>NUCLEOTIDE SEQUENCE [LARGE SCALE GENOMIC DNA]</scope>
    <source>
        <strain evidence="2">Houghton</strain>
    </source>
</reference>
<name>U6KAD6_9EIME</name>
<dbReference type="Proteomes" id="UP000030744">
    <property type="component" value="Unassembled WGS sequence"/>
</dbReference>
<organism evidence="2 3">
    <name type="scientific">Eimeria mitis</name>
    <dbReference type="NCBI Taxonomy" id="44415"/>
    <lineage>
        <taxon>Eukaryota</taxon>
        <taxon>Sar</taxon>
        <taxon>Alveolata</taxon>
        <taxon>Apicomplexa</taxon>
        <taxon>Conoidasida</taxon>
        <taxon>Coccidia</taxon>
        <taxon>Eucoccidiorida</taxon>
        <taxon>Eimeriorina</taxon>
        <taxon>Eimeriidae</taxon>
        <taxon>Eimeria</taxon>
    </lineage>
</organism>
<evidence type="ECO:0000313" key="2">
    <source>
        <dbReference type="EMBL" id="CDJ33776.1"/>
    </source>
</evidence>